<protein>
    <submittedName>
        <fullName evidence="2">Phosphohydrolase</fullName>
    </submittedName>
</protein>
<name>A0A5E4RXC6_9BURK</name>
<evidence type="ECO:0000313" key="2">
    <source>
        <dbReference type="EMBL" id="VVD67072.1"/>
    </source>
</evidence>
<dbReference type="GO" id="GO:0016787">
    <property type="term" value="F:hydrolase activity"/>
    <property type="evidence" value="ECO:0007669"/>
    <property type="project" value="UniProtKB-KW"/>
</dbReference>
<feature type="domain" description="HD/PDEase" evidence="1">
    <location>
        <begin position="44"/>
        <end position="162"/>
    </location>
</feature>
<dbReference type="PANTHER" id="PTHR33594">
    <property type="entry name" value="SUPERFAMILY HYDROLASE, PUTATIVE (AFU_ORTHOLOGUE AFUA_1G03035)-RELATED"/>
    <property type="match status" value="1"/>
</dbReference>
<dbReference type="AlphaFoldDB" id="A0A5E4RXC6"/>
<organism evidence="2 3">
    <name type="scientific">Pandoraea communis</name>
    <dbReference type="NCBI Taxonomy" id="2508297"/>
    <lineage>
        <taxon>Bacteria</taxon>
        <taxon>Pseudomonadati</taxon>
        <taxon>Pseudomonadota</taxon>
        <taxon>Betaproteobacteria</taxon>
        <taxon>Burkholderiales</taxon>
        <taxon>Burkholderiaceae</taxon>
        <taxon>Pandoraea</taxon>
    </lineage>
</organism>
<dbReference type="OrthoDB" id="9797344at2"/>
<sequence length="249" mass="27209">MNLSTTQLAQTFSPYGEVVAAVLETLGASSAKADEREGNDAREDGSHDGSHLIRVWRLVTEIAADESFVDLEMLAIATLLHDCVQIEKTDPRRAQASRLSAERASGILRTLGWTAERIAATAHVIEAHSFSAGVAPQSREACVLRDADRLDAIGAIGIARTFYVAGRTGSRLYDPLDPFAASRGLDDRRFALDHFETKLLRLTAGLTTPKAQRIGEQRIATMRAYLDLLRDEISPSVRESFVGAAQFNR</sequence>
<evidence type="ECO:0000313" key="3">
    <source>
        <dbReference type="Proteomes" id="UP000337189"/>
    </source>
</evidence>
<dbReference type="InterPro" id="IPR006674">
    <property type="entry name" value="HD_domain"/>
</dbReference>
<dbReference type="EMBL" id="CABPSJ010000001">
    <property type="protein sequence ID" value="VVD67072.1"/>
    <property type="molecule type" value="Genomic_DNA"/>
</dbReference>
<dbReference type="Gene3D" id="1.10.3210.50">
    <property type="match status" value="1"/>
</dbReference>
<reference evidence="2 3" key="1">
    <citation type="submission" date="2019-08" db="EMBL/GenBank/DDBJ databases">
        <authorList>
            <person name="Peeters C."/>
        </authorList>
    </citation>
    <scope>NUCLEOTIDE SEQUENCE [LARGE SCALE GENOMIC DNA]</scope>
    <source>
        <strain evidence="2 3">LMG 31110</strain>
    </source>
</reference>
<keyword evidence="2" id="KW-0378">Hydrolase</keyword>
<dbReference type="RefSeq" id="WP_150689514.1">
    <property type="nucleotide sequence ID" value="NZ_CABPSJ010000001.1"/>
</dbReference>
<accession>A0A5E4RXC6</accession>
<gene>
    <name evidence="2" type="ORF">PCO31110_00405</name>
</gene>
<dbReference type="SMART" id="SM00471">
    <property type="entry name" value="HDc"/>
    <property type="match status" value="1"/>
</dbReference>
<dbReference type="PANTHER" id="PTHR33594:SF1">
    <property type="entry name" value="HD_PDEASE DOMAIN-CONTAINING PROTEIN"/>
    <property type="match status" value="1"/>
</dbReference>
<proteinExistence type="predicted"/>
<dbReference type="Proteomes" id="UP000337189">
    <property type="component" value="Unassembled WGS sequence"/>
</dbReference>
<dbReference type="InterPro" id="IPR003607">
    <property type="entry name" value="HD/PDEase_dom"/>
</dbReference>
<dbReference type="CDD" id="cd00077">
    <property type="entry name" value="HDc"/>
    <property type="match status" value="1"/>
</dbReference>
<evidence type="ECO:0000259" key="1">
    <source>
        <dbReference type="SMART" id="SM00471"/>
    </source>
</evidence>
<dbReference type="SUPFAM" id="SSF109604">
    <property type="entry name" value="HD-domain/PDEase-like"/>
    <property type="match status" value="1"/>
</dbReference>
<dbReference type="Pfam" id="PF01966">
    <property type="entry name" value="HD"/>
    <property type="match status" value="1"/>
</dbReference>